<comment type="caution">
    <text evidence="2">The sequence shown here is derived from an EMBL/GenBank/DDBJ whole genome shotgun (WGS) entry which is preliminary data.</text>
</comment>
<sequence>MASAISLRSSIASSVDIAQTVSDSPFTVEWLVQSLLDNDSKFCDLARRSKIEKITAVNVSQGKGYVSTVYNVLIGFENVDEPYQVILKVPGADQFNADPANTAGDEMITEEFVSSAHNAECEFYNKFAPYLNIPLVKIYNSIEMRIGEHKTAGALLMESMCGRGESCPIQTGASKEQLMNLAKHLATLYAYSLCLPEEELAGKYTVNVMCSLTTNEDVYGPHADKIKVMKPGTFDRALDVFRRYVCSKAFYTYTMTDVYKDIGLPPVLTHGDTWANNVLWKMNADGSLSNELAALIDWQVMHQGCITNDLARYMTLCVDGDVRREHEYHILRFMYDRIVHLMAEEGKPVEFTFDQMKQAYQVNLVGHSVLMMLMAAFVYSGEGWTPEEMPIKLAQREKVLLRTQLAMEDALVYFENIPKHRLE</sequence>
<dbReference type="Pfam" id="PF07914">
    <property type="entry name" value="DUF1679"/>
    <property type="match status" value="1"/>
</dbReference>
<protein>
    <recommendedName>
        <fullName evidence="1">CHK kinase-like domain-containing protein</fullName>
    </recommendedName>
</protein>
<dbReference type="Gene3D" id="3.90.1200.10">
    <property type="match status" value="1"/>
</dbReference>
<evidence type="ECO:0000259" key="1">
    <source>
        <dbReference type="SMART" id="SM00587"/>
    </source>
</evidence>
<dbReference type="InterPro" id="IPR011009">
    <property type="entry name" value="Kinase-like_dom_sf"/>
</dbReference>
<dbReference type="SUPFAM" id="SSF56112">
    <property type="entry name" value="Protein kinase-like (PK-like)"/>
    <property type="match status" value="1"/>
</dbReference>
<dbReference type="InterPro" id="IPR052961">
    <property type="entry name" value="Oxido-Kinase-like_Enzymes"/>
</dbReference>
<dbReference type="InterPro" id="IPR015897">
    <property type="entry name" value="CHK_kinase-like"/>
</dbReference>
<dbReference type="AlphaFoldDB" id="A0AA39M4Y5"/>
<dbReference type="InterPro" id="IPR012877">
    <property type="entry name" value="Dhs-27"/>
</dbReference>
<keyword evidence="3" id="KW-1185">Reference proteome</keyword>
<dbReference type="SMART" id="SM00587">
    <property type="entry name" value="CHK"/>
    <property type="match status" value="1"/>
</dbReference>
<name>A0AA39M4Y5_9BILA</name>
<accession>A0AA39M4Y5</accession>
<evidence type="ECO:0000313" key="2">
    <source>
        <dbReference type="EMBL" id="KAK0420948.1"/>
    </source>
</evidence>
<dbReference type="PANTHER" id="PTHR23020">
    <property type="entry name" value="UNCHARACTERIZED NUCLEAR HORMONE RECEPTOR-RELATED"/>
    <property type="match status" value="1"/>
</dbReference>
<organism evidence="2 3">
    <name type="scientific">Steinernema hermaphroditum</name>
    <dbReference type="NCBI Taxonomy" id="289476"/>
    <lineage>
        <taxon>Eukaryota</taxon>
        <taxon>Metazoa</taxon>
        <taxon>Ecdysozoa</taxon>
        <taxon>Nematoda</taxon>
        <taxon>Chromadorea</taxon>
        <taxon>Rhabditida</taxon>
        <taxon>Tylenchina</taxon>
        <taxon>Panagrolaimomorpha</taxon>
        <taxon>Strongyloidoidea</taxon>
        <taxon>Steinernematidae</taxon>
        <taxon>Steinernema</taxon>
    </lineage>
</organism>
<dbReference type="EMBL" id="JAUCMV010000002">
    <property type="protein sequence ID" value="KAK0420948.1"/>
    <property type="molecule type" value="Genomic_DNA"/>
</dbReference>
<feature type="domain" description="CHK kinase-like" evidence="1">
    <location>
        <begin position="155"/>
        <end position="344"/>
    </location>
</feature>
<gene>
    <name evidence="2" type="ORF">QR680_014984</name>
</gene>
<proteinExistence type="predicted"/>
<evidence type="ECO:0000313" key="3">
    <source>
        <dbReference type="Proteomes" id="UP001175271"/>
    </source>
</evidence>
<reference evidence="2" key="1">
    <citation type="submission" date="2023-06" db="EMBL/GenBank/DDBJ databases">
        <title>Genomic analysis of the entomopathogenic nematode Steinernema hermaphroditum.</title>
        <authorList>
            <person name="Schwarz E.M."/>
            <person name="Heppert J.K."/>
            <person name="Baniya A."/>
            <person name="Schwartz H.T."/>
            <person name="Tan C.-H."/>
            <person name="Antoshechkin I."/>
            <person name="Sternberg P.W."/>
            <person name="Goodrich-Blair H."/>
            <person name="Dillman A.R."/>
        </authorList>
    </citation>
    <scope>NUCLEOTIDE SEQUENCE</scope>
    <source>
        <strain evidence="2">PS9179</strain>
        <tissue evidence="2">Whole animal</tissue>
    </source>
</reference>
<dbReference type="Proteomes" id="UP001175271">
    <property type="component" value="Unassembled WGS sequence"/>
</dbReference>
<dbReference type="PANTHER" id="PTHR23020:SF41">
    <property type="entry name" value="AMINOGLYCOSIDE PHOSPHOTRANSFERASE DOMAIN-CONTAINING PROTEIN"/>
    <property type="match status" value="1"/>
</dbReference>